<dbReference type="Proteomes" id="UP000011668">
    <property type="component" value="Unassembled WGS sequence"/>
</dbReference>
<dbReference type="EMBL" id="AFRT01002044">
    <property type="protein sequence ID" value="ELU38809.1"/>
    <property type="molecule type" value="Genomic_DNA"/>
</dbReference>
<feature type="compositionally biased region" description="Pro residues" evidence="1">
    <location>
        <begin position="39"/>
        <end position="49"/>
    </location>
</feature>
<sequence>MAYYPAYPPPSAYPPGTTGTNPWTAGVQKNTAIDLTATPSPPTAAPTPTAPVSVSVSPPSAPTPPAASTSTPAPKLEGRTVMCIGEISVTALILYPIRYLAPSNTASDATPATSTMPATCMVKLRYDASKKRMASVVGTSSTDQTINIASPTTAAGPGEDFGVVDQKAANVLAPLMERGLIRTEAKVVKGSENPSILPLKILLFTPKGNIPTISQHLSGQSLYLEHPCIPYNPADHRDNPPYENPHNPPPGGYRMRNNIGSSAPGRWNHSTTATGTSVEVQRSQVDEVFKSLMSGDDLDQNEAGARLVFPTLAIPLTLVQASTWLHSSILTRKKHSLFCSSAKGSSRLPRAAQPRSGPHVKIPRGVRHGTTLLRKRKPEENLQSAKVPFWPTMYAPDVTQIGREYVLTLRIDGSRQNDQRCFAHCPNAAFCAFLRGRLDAYTSSKASPGRPGRACRPLYRPPLPPPTRNHPELARPPRYKIPTRTRPNRAQRLKTRNARRA</sequence>
<dbReference type="OrthoDB" id="3067088at2759"/>
<dbReference type="HOGENOM" id="CLU_544201_0_0_1"/>
<proteinExistence type="predicted"/>
<keyword evidence="3" id="KW-1185">Reference proteome</keyword>
<feature type="region of interest" description="Disordered" evidence="1">
    <location>
        <begin position="234"/>
        <end position="253"/>
    </location>
</feature>
<evidence type="ECO:0000256" key="1">
    <source>
        <dbReference type="SAM" id="MobiDB-lite"/>
    </source>
</evidence>
<feature type="compositionally biased region" description="Pro residues" evidence="1">
    <location>
        <begin position="242"/>
        <end position="251"/>
    </location>
</feature>
<reference evidence="2 3" key="1">
    <citation type="journal article" date="2013" name="Nat. Commun.">
        <title>The evolution and pathogenic mechanisms of the rice sheath blight pathogen.</title>
        <authorList>
            <person name="Zheng A."/>
            <person name="Lin R."/>
            <person name="Xu L."/>
            <person name="Qin P."/>
            <person name="Tang C."/>
            <person name="Ai P."/>
            <person name="Zhang D."/>
            <person name="Liu Y."/>
            <person name="Sun Z."/>
            <person name="Feng H."/>
            <person name="Wang Y."/>
            <person name="Chen Y."/>
            <person name="Liang X."/>
            <person name="Fu R."/>
            <person name="Li Q."/>
            <person name="Zhang J."/>
            <person name="Yu X."/>
            <person name="Xie Z."/>
            <person name="Ding L."/>
            <person name="Guan P."/>
            <person name="Tang J."/>
            <person name="Liang Y."/>
            <person name="Wang S."/>
            <person name="Deng Q."/>
            <person name="Li S."/>
            <person name="Zhu J."/>
            <person name="Wang L."/>
            <person name="Liu H."/>
            <person name="Li P."/>
        </authorList>
    </citation>
    <scope>NUCLEOTIDE SEQUENCE [LARGE SCALE GENOMIC DNA]</scope>
    <source>
        <strain evidence="3">AG-1 IA</strain>
    </source>
</reference>
<organism evidence="2 3">
    <name type="scientific">Thanatephorus cucumeris (strain AG1-IA)</name>
    <name type="common">Rice sheath blight fungus</name>
    <name type="synonym">Rhizoctonia solani</name>
    <dbReference type="NCBI Taxonomy" id="983506"/>
    <lineage>
        <taxon>Eukaryota</taxon>
        <taxon>Fungi</taxon>
        <taxon>Dikarya</taxon>
        <taxon>Basidiomycota</taxon>
        <taxon>Agaricomycotina</taxon>
        <taxon>Agaricomycetes</taxon>
        <taxon>Cantharellales</taxon>
        <taxon>Ceratobasidiaceae</taxon>
        <taxon>Rhizoctonia</taxon>
        <taxon>Rhizoctonia solani AG-1</taxon>
    </lineage>
</organism>
<feature type="compositionally biased region" description="Basic residues" evidence="1">
    <location>
        <begin position="477"/>
        <end position="501"/>
    </location>
</feature>
<evidence type="ECO:0000313" key="3">
    <source>
        <dbReference type="Proteomes" id="UP000011668"/>
    </source>
</evidence>
<feature type="region of interest" description="Disordered" evidence="1">
    <location>
        <begin position="442"/>
        <end position="501"/>
    </location>
</feature>
<evidence type="ECO:0000313" key="2">
    <source>
        <dbReference type="EMBL" id="ELU38809.1"/>
    </source>
</evidence>
<name>L8WR46_THACA</name>
<accession>L8WR46</accession>
<protein>
    <submittedName>
        <fullName evidence="2">HIRAN domain-containing protein</fullName>
    </submittedName>
</protein>
<feature type="compositionally biased region" description="Pro residues" evidence="1">
    <location>
        <begin position="459"/>
        <end position="468"/>
    </location>
</feature>
<dbReference type="AlphaFoldDB" id="L8WR46"/>
<comment type="caution">
    <text evidence="2">The sequence shown here is derived from an EMBL/GenBank/DDBJ whole genome shotgun (WGS) entry which is preliminary data.</text>
</comment>
<dbReference type="STRING" id="983506.L8WR46"/>
<gene>
    <name evidence="2" type="ORF">AG1IA_07161</name>
</gene>
<feature type="region of interest" description="Disordered" evidence="1">
    <location>
        <begin position="34"/>
        <end position="74"/>
    </location>
</feature>